<accession>A0AAD9M0A0</accession>
<keyword evidence="3" id="KW-1185">Reference proteome</keyword>
<organism evidence="2 3">
    <name type="scientific">Colletotrichum zoysiae</name>
    <dbReference type="NCBI Taxonomy" id="1216348"/>
    <lineage>
        <taxon>Eukaryota</taxon>
        <taxon>Fungi</taxon>
        <taxon>Dikarya</taxon>
        <taxon>Ascomycota</taxon>
        <taxon>Pezizomycotina</taxon>
        <taxon>Sordariomycetes</taxon>
        <taxon>Hypocreomycetidae</taxon>
        <taxon>Glomerellales</taxon>
        <taxon>Glomerellaceae</taxon>
        <taxon>Colletotrichum</taxon>
        <taxon>Colletotrichum graminicola species complex</taxon>
    </lineage>
</organism>
<evidence type="ECO:0000256" key="1">
    <source>
        <dbReference type="SAM" id="MobiDB-lite"/>
    </source>
</evidence>
<dbReference type="AlphaFoldDB" id="A0AAD9M0A0"/>
<comment type="caution">
    <text evidence="2">The sequence shown here is derived from an EMBL/GenBank/DDBJ whole genome shotgun (WGS) entry which is preliminary data.</text>
</comment>
<feature type="region of interest" description="Disordered" evidence="1">
    <location>
        <begin position="34"/>
        <end position="58"/>
    </location>
</feature>
<feature type="compositionally biased region" description="Basic and acidic residues" evidence="1">
    <location>
        <begin position="45"/>
        <end position="58"/>
    </location>
</feature>
<sequence>MRSVPVVVAAWSSRIAQILHTLSVEQAESGDAWTLTSRRCNPTPRRAEEEDAKDQKEGDSRVLMIPCFLGRGVKLAGFDHTILRSSFHVLLLGGVRVRVVGVREYVAANIRTMTTTNTPHPLASYTCTYAQILSRW</sequence>
<dbReference type="EMBL" id="MU842889">
    <property type="protein sequence ID" value="KAK2027749.1"/>
    <property type="molecule type" value="Genomic_DNA"/>
</dbReference>
<evidence type="ECO:0000313" key="3">
    <source>
        <dbReference type="Proteomes" id="UP001232148"/>
    </source>
</evidence>
<evidence type="ECO:0000313" key="2">
    <source>
        <dbReference type="EMBL" id="KAK2027749.1"/>
    </source>
</evidence>
<name>A0AAD9M0A0_9PEZI</name>
<protein>
    <submittedName>
        <fullName evidence="2">Uncharacterized protein</fullName>
    </submittedName>
</protein>
<gene>
    <name evidence="2" type="ORF">LX32DRAFT_428960</name>
</gene>
<reference evidence="2" key="1">
    <citation type="submission" date="2021-06" db="EMBL/GenBank/DDBJ databases">
        <title>Comparative genomics, transcriptomics and evolutionary studies reveal genomic signatures of adaptation to plant cell wall in hemibiotrophic fungi.</title>
        <authorList>
            <consortium name="DOE Joint Genome Institute"/>
            <person name="Baroncelli R."/>
            <person name="Diaz J.F."/>
            <person name="Benocci T."/>
            <person name="Peng M."/>
            <person name="Battaglia E."/>
            <person name="Haridas S."/>
            <person name="Andreopoulos W."/>
            <person name="Labutti K."/>
            <person name="Pangilinan J."/>
            <person name="Floch G.L."/>
            <person name="Makela M.R."/>
            <person name="Henrissat B."/>
            <person name="Grigoriev I.V."/>
            <person name="Crouch J.A."/>
            <person name="De Vries R.P."/>
            <person name="Sukno S.A."/>
            <person name="Thon M.R."/>
        </authorList>
    </citation>
    <scope>NUCLEOTIDE SEQUENCE</scope>
    <source>
        <strain evidence="2">MAFF235873</strain>
    </source>
</reference>
<dbReference type="Proteomes" id="UP001232148">
    <property type="component" value="Unassembled WGS sequence"/>
</dbReference>
<proteinExistence type="predicted"/>